<reference evidence="5 6" key="1">
    <citation type="submission" date="2024-09" db="EMBL/GenBank/DDBJ databases">
        <authorList>
            <person name="Sun Q."/>
            <person name="Mori K."/>
        </authorList>
    </citation>
    <scope>NUCLEOTIDE SEQUENCE [LARGE SCALE GENOMIC DNA]</scope>
    <source>
        <strain evidence="5 6">TISTR 1856</strain>
    </source>
</reference>
<accession>A0ABV5LRR7</accession>
<dbReference type="InterPro" id="IPR001761">
    <property type="entry name" value="Peripla_BP/Lac1_sug-bd_dom"/>
</dbReference>
<sequence length="357" mass="37931">MPSDPSPRLPTVTDVASLAQVSRQTVSNVLNSPDVVAPHTRARVEHAIARLGYRPHASARRLRTRRSSTLGVRLDPVQNGISGAVLDRFLHALTEQADAVGLRVTLYTATDQQDEIRQFRRLVDGADVDAFVLTSTTVDDPRIDWLVEQGADFVSFGRPWGRDLHDPARRWVDVDGRAGTAEVTAELLTRVGRRVAYLGWPAGSGVGDERRAGWAAVMADVLPPAARARLDLHVEDSVGNAAAAVEALLTAGAIPDAVVCASDTLALGASMATGGRIPVVGFDDTPVAAAIGLSSVQQPVARIATAALRLLGLVEDPSPPTGNHELVRPLVSWRDGGLRFVPADPEARAEGPTDPPR</sequence>
<evidence type="ECO:0000313" key="6">
    <source>
        <dbReference type="Proteomes" id="UP001589748"/>
    </source>
</evidence>
<proteinExistence type="predicted"/>
<keyword evidence="2 5" id="KW-0238">DNA-binding</keyword>
<dbReference type="PROSITE" id="PS00356">
    <property type="entry name" value="HTH_LACI_1"/>
    <property type="match status" value="1"/>
</dbReference>
<evidence type="ECO:0000313" key="5">
    <source>
        <dbReference type="EMBL" id="MFB9376789.1"/>
    </source>
</evidence>
<dbReference type="Gene3D" id="1.10.260.40">
    <property type="entry name" value="lambda repressor-like DNA-binding domains"/>
    <property type="match status" value="1"/>
</dbReference>
<organism evidence="5 6">
    <name type="scientific">Kineococcus gynurae</name>
    <dbReference type="NCBI Taxonomy" id="452979"/>
    <lineage>
        <taxon>Bacteria</taxon>
        <taxon>Bacillati</taxon>
        <taxon>Actinomycetota</taxon>
        <taxon>Actinomycetes</taxon>
        <taxon>Kineosporiales</taxon>
        <taxon>Kineosporiaceae</taxon>
        <taxon>Kineococcus</taxon>
    </lineage>
</organism>
<dbReference type="RefSeq" id="WP_380135765.1">
    <property type="nucleotide sequence ID" value="NZ_JBHLUI010000003.1"/>
</dbReference>
<evidence type="ECO:0000256" key="3">
    <source>
        <dbReference type="ARBA" id="ARBA00023163"/>
    </source>
</evidence>
<dbReference type="Gene3D" id="3.40.50.2300">
    <property type="match status" value="2"/>
</dbReference>
<keyword evidence="6" id="KW-1185">Reference proteome</keyword>
<dbReference type="InterPro" id="IPR000843">
    <property type="entry name" value="HTH_LacI"/>
</dbReference>
<gene>
    <name evidence="5" type="ORF">ACFFVI_07400</name>
</gene>
<dbReference type="EMBL" id="JBHMDM010000004">
    <property type="protein sequence ID" value="MFB9376789.1"/>
    <property type="molecule type" value="Genomic_DNA"/>
</dbReference>
<protein>
    <submittedName>
        <fullName evidence="5">LacI family DNA-binding transcriptional regulator</fullName>
    </submittedName>
</protein>
<dbReference type="PANTHER" id="PTHR30146">
    <property type="entry name" value="LACI-RELATED TRANSCRIPTIONAL REPRESSOR"/>
    <property type="match status" value="1"/>
</dbReference>
<dbReference type="PROSITE" id="PS50932">
    <property type="entry name" value="HTH_LACI_2"/>
    <property type="match status" value="1"/>
</dbReference>
<dbReference type="InterPro" id="IPR028082">
    <property type="entry name" value="Peripla_BP_I"/>
</dbReference>
<keyword evidence="3" id="KW-0804">Transcription</keyword>
<comment type="caution">
    <text evidence="5">The sequence shown here is derived from an EMBL/GenBank/DDBJ whole genome shotgun (WGS) entry which is preliminary data.</text>
</comment>
<dbReference type="InterPro" id="IPR010982">
    <property type="entry name" value="Lambda_DNA-bd_dom_sf"/>
</dbReference>
<evidence type="ECO:0000256" key="1">
    <source>
        <dbReference type="ARBA" id="ARBA00023015"/>
    </source>
</evidence>
<name>A0ABV5LRR7_9ACTN</name>
<dbReference type="SMART" id="SM00354">
    <property type="entry name" value="HTH_LACI"/>
    <property type="match status" value="1"/>
</dbReference>
<dbReference type="Pfam" id="PF00532">
    <property type="entry name" value="Peripla_BP_1"/>
    <property type="match status" value="1"/>
</dbReference>
<dbReference type="SUPFAM" id="SSF53822">
    <property type="entry name" value="Periplasmic binding protein-like I"/>
    <property type="match status" value="1"/>
</dbReference>
<dbReference type="Proteomes" id="UP001589748">
    <property type="component" value="Unassembled WGS sequence"/>
</dbReference>
<dbReference type="PANTHER" id="PTHR30146:SF109">
    <property type="entry name" value="HTH-TYPE TRANSCRIPTIONAL REGULATOR GALS"/>
    <property type="match status" value="1"/>
</dbReference>
<dbReference type="SUPFAM" id="SSF47413">
    <property type="entry name" value="lambda repressor-like DNA-binding domains"/>
    <property type="match status" value="1"/>
</dbReference>
<evidence type="ECO:0000259" key="4">
    <source>
        <dbReference type="PROSITE" id="PS50932"/>
    </source>
</evidence>
<dbReference type="CDD" id="cd01392">
    <property type="entry name" value="HTH_LacI"/>
    <property type="match status" value="1"/>
</dbReference>
<keyword evidence="1" id="KW-0805">Transcription regulation</keyword>
<evidence type="ECO:0000256" key="2">
    <source>
        <dbReference type="ARBA" id="ARBA00023125"/>
    </source>
</evidence>
<dbReference type="GO" id="GO:0003677">
    <property type="term" value="F:DNA binding"/>
    <property type="evidence" value="ECO:0007669"/>
    <property type="project" value="UniProtKB-KW"/>
</dbReference>
<dbReference type="Pfam" id="PF00356">
    <property type="entry name" value="LacI"/>
    <property type="match status" value="1"/>
</dbReference>
<feature type="domain" description="HTH lacI-type" evidence="4">
    <location>
        <begin position="10"/>
        <end position="64"/>
    </location>
</feature>